<dbReference type="Gene3D" id="3.30.830.10">
    <property type="entry name" value="Metalloenzyme, LuxS/M16 peptidase-like"/>
    <property type="match status" value="2"/>
</dbReference>
<evidence type="ECO:0000313" key="4">
    <source>
        <dbReference type="Proteomes" id="UP000644147"/>
    </source>
</evidence>
<dbReference type="RefSeq" id="WP_200503984.1">
    <property type="nucleotide sequence ID" value="NZ_JAEHFX010000001.1"/>
</dbReference>
<dbReference type="EMBL" id="JAEHFX010000001">
    <property type="protein sequence ID" value="MBK0401346.1"/>
    <property type="molecule type" value="Genomic_DNA"/>
</dbReference>
<dbReference type="InterPro" id="IPR011249">
    <property type="entry name" value="Metalloenz_LuxS/M16"/>
</dbReference>
<dbReference type="SUPFAM" id="SSF63411">
    <property type="entry name" value="LuxS/MPP-like metallohydrolase"/>
    <property type="match status" value="2"/>
</dbReference>
<gene>
    <name evidence="3" type="ORF">I5M27_00010</name>
</gene>
<dbReference type="InterPro" id="IPR050361">
    <property type="entry name" value="MPP/UQCRC_Complex"/>
</dbReference>
<dbReference type="PANTHER" id="PTHR11851">
    <property type="entry name" value="METALLOPROTEASE"/>
    <property type="match status" value="1"/>
</dbReference>
<dbReference type="Proteomes" id="UP000644147">
    <property type="component" value="Unassembled WGS sequence"/>
</dbReference>
<dbReference type="Pfam" id="PF05193">
    <property type="entry name" value="Peptidase_M16_C"/>
    <property type="match status" value="1"/>
</dbReference>
<accession>A0ABS1BWT6</accession>
<protein>
    <submittedName>
        <fullName evidence="3">Insulinase family protein</fullName>
    </submittedName>
</protein>
<organism evidence="3 4">
    <name type="scientific">Adhaeribacter terrigena</name>
    <dbReference type="NCBI Taxonomy" id="2793070"/>
    <lineage>
        <taxon>Bacteria</taxon>
        <taxon>Pseudomonadati</taxon>
        <taxon>Bacteroidota</taxon>
        <taxon>Cytophagia</taxon>
        <taxon>Cytophagales</taxon>
        <taxon>Hymenobacteraceae</taxon>
        <taxon>Adhaeribacter</taxon>
    </lineage>
</organism>
<evidence type="ECO:0000259" key="1">
    <source>
        <dbReference type="Pfam" id="PF00675"/>
    </source>
</evidence>
<dbReference type="PANTHER" id="PTHR11851:SF224">
    <property type="entry name" value="PROCESSING PROTEASE"/>
    <property type="match status" value="1"/>
</dbReference>
<comment type="caution">
    <text evidence="3">The sequence shown here is derived from an EMBL/GenBank/DDBJ whole genome shotgun (WGS) entry which is preliminary data.</text>
</comment>
<feature type="domain" description="Peptidase M16 C-terminal" evidence="2">
    <location>
        <begin position="182"/>
        <end position="355"/>
    </location>
</feature>
<dbReference type="InterPro" id="IPR007863">
    <property type="entry name" value="Peptidase_M16_C"/>
</dbReference>
<evidence type="ECO:0000313" key="3">
    <source>
        <dbReference type="EMBL" id="MBK0401346.1"/>
    </source>
</evidence>
<sequence>MLDRSLAPAIHEFENFSLPQTEVKTLANGAKVHYLANSTQPVLRFEIVFPAGKWFEKVKGASYFTSKLLLEGTKNKSAKQIADILDFYGASLECNQGFDYATLTLYCLSRHFTTLLPLVTEILNEPAFPEKEFELLKQRTAQNISVERKKPAYLAMEHFTRNIYGRNHPYTSGMDNETIGQIQLTDIRDFYTSQFRISTAEIFACGDLNPDISKAIENLQLIDHISITAVNIPKHEIQPGSLVENVAIPGSLQAAIRYGKTFPLINHPDYIKLSILTKTLGGYFGSRLMKNIREDKGFTYGIYASLSPRKHSTLFFIGTEVNAAKAGETVTEINKELESLKNELIPTIELRTVKNYIIGKFLSESNTVFDQMDRYKHLILYNLPANYFTSYFATIRSTSNEDLKALANQYFTEPFNIVTAGA</sequence>
<dbReference type="Pfam" id="PF00675">
    <property type="entry name" value="Peptidase_M16"/>
    <property type="match status" value="1"/>
</dbReference>
<feature type="domain" description="Peptidase M16 N-terminal" evidence="1">
    <location>
        <begin position="36"/>
        <end position="165"/>
    </location>
</feature>
<keyword evidence="4" id="KW-1185">Reference proteome</keyword>
<name>A0ABS1BWT6_9BACT</name>
<proteinExistence type="predicted"/>
<dbReference type="InterPro" id="IPR011765">
    <property type="entry name" value="Pept_M16_N"/>
</dbReference>
<evidence type="ECO:0000259" key="2">
    <source>
        <dbReference type="Pfam" id="PF05193"/>
    </source>
</evidence>
<reference evidence="3 4" key="1">
    <citation type="submission" date="2020-12" db="EMBL/GenBank/DDBJ databases">
        <title>Bacterial novel species Adhaeribacter sp. BT258 isolated from soil.</title>
        <authorList>
            <person name="Jung H.-Y."/>
        </authorList>
    </citation>
    <scope>NUCLEOTIDE SEQUENCE [LARGE SCALE GENOMIC DNA]</scope>
    <source>
        <strain evidence="3 4">BT258</strain>
    </source>
</reference>